<sequence>MKQVKHPHLLNPNTTNSVTSAQAEMEKLEVWIRNFVYSFSQGKLQNLLSNAKFLRRHGMAGKFEPFEIISGLAIMITCDSWQEYKQLVAKHKQLAYRIRKLDPEVKMLMLISPDLTIAEITIIATVEKFMARDFIREYFIYGRKGG</sequence>
<dbReference type="RefSeq" id="WP_190479708.1">
    <property type="nucleotide sequence ID" value="NZ_JACJSG010000071.1"/>
</dbReference>
<organism evidence="1 2">
    <name type="scientific">Anabaena azotica FACHB-119</name>
    <dbReference type="NCBI Taxonomy" id="947527"/>
    <lineage>
        <taxon>Bacteria</taxon>
        <taxon>Bacillati</taxon>
        <taxon>Cyanobacteriota</taxon>
        <taxon>Cyanophyceae</taxon>
        <taxon>Nostocales</taxon>
        <taxon>Nostocaceae</taxon>
        <taxon>Anabaena</taxon>
        <taxon>Anabaena azotica</taxon>
    </lineage>
</organism>
<name>A0ABR8DDV4_9NOST</name>
<proteinExistence type="predicted"/>
<evidence type="ECO:0000313" key="2">
    <source>
        <dbReference type="Proteomes" id="UP000661112"/>
    </source>
</evidence>
<accession>A0ABR8DDV4</accession>
<gene>
    <name evidence="1" type="ORF">H6G83_31995</name>
</gene>
<comment type="caution">
    <text evidence="1">The sequence shown here is derived from an EMBL/GenBank/DDBJ whole genome shotgun (WGS) entry which is preliminary data.</text>
</comment>
<reference evidence="1 2" key="1">
    <citation type="journal article" date="2020" name="ISME J.">
        <title>Comparative genomics reveals insights into cyanobacterial evolution and habitat adaptation.</title>
        <authorList>
            <person name="Chen M.Y."/>
            <person name="Teng W.K."/>
            <person name="Zhao L."/>
            <person name="Hu C.X."/>
            <person name="Zhou Y.K."/>
            <person name="Han B.P."/>
            <person name="Song L.R."/>
            <person name="Shu W.S."/>
        </authorList>
    </citation>
    <scope>NUCLEOTIDE SEQUENCE [LARGE SCALE GENOMIC DNA]</scope>
    <source>
        <strain evidence="1 2">FACHB-119</strain>
    </source>
</reference>
<evidence type="ECO:0000313" key="1">
    <source>
        <dbReference type="EMBL" id="MBD2505173.1"/>
    </source>
</evidence>
<dbReference type="EMBL" id="JACJSG010000071">
    <property type="protein sequence ID" value="MBD2505173.1"/>
    <property type="molecule type" value="Genomic_DNA"/>
</dbReference>
<protein>
    <submittedName>
        <fullName evidence="1">Uncharacterized protein</fullName>
    </submittedName>
</protein>
<dbReference type="Proteomes" id="UP000661112">
    <property type="component" value="Unassembled WGS sequence"/>
</dbReference>
<keyword evidence="2" id="KW-1185">Reference proteome</keyword>